<proteinExistence type="predicted"/>
<organism evidence="1 2">
    <name type="scientific">Fistulina hepatica ATCC 64428</name>
    <dbReference type="NCBI Taxonomy" id="1128425"/>
    <lineage>
        <taxon>Eukaryota</taxon>
        <taxon>Fungi</taxon>
        <taxon>Dikarya</taxon>
        <taxon>Basidiomycota</taxon>
        <taxon>Agaricomycotina</taxon>
        <taxon>Agaricomycetes</taxon>
        <taxon>Agaricomycetidae</taxon>
        <taxon>Agaricales</taxon>
        <taxon>Fistulinaceae</taxon>
        <taxon>Fistulina</taxon>
    </lineage>
</organism>
<evidence type="ECO:0000313" key="1">
    <source>
        <dbReference type="EMBL" id="KIY48575.1"/>
    </source>
</evidence>
<dbReference type="PANTHER" id="PTHR15430:SF1">
    <property type="entry name" value="GLOMULIN"/>
    <property type="match status" value="1"/>
</dbReference>
<dbReference type="AlphaFoldDB" id="A0A0D7AD20"/>
<dbReference type="SUPFAM" id="SSF48371">
    <property type="entry name" value="ARM repeat"/>
    <property type="match status" value="1"/>
</dbReference>
<feature type="non-terminal residue" evidence="1">
    <location>
        <position position="1"/>
    </location>
</feature>
<dbReference type="GO" id="GO:0005737">
    <property type="term" value="C:cytoplasm"/>
    <property type="evidence" value="ECO:0007669"/>
    <property type="project" value="TreeGrafter"/>
</dbReference>
<dbReference type="EMBL" id="KN881832">
    <property type="protein sequence ID" value="KIY48575.1"/>
    <property type="molecule type" value="Genomic_DNA"/>
</dbReference>
<gene>
    <name evidence="1" type="ORF">FISHEDRAFT_6563</name>
</gene>
<dbReference type="InterPro" id="IPR013877">
    <property type="entry name" value="YAP-bd/ALF4/Glomulin"/>
</dbReference>
<dbReference type="InterPro" id="IPR019516">
    <property type="entry name" value="Glomulin/ALF4"/>
</dbReference>
<dbReference type="OrthoDB" id="5396786at2759"/>
<protein>
    <submittedName>
        <fullName evidence="1">Uncharacterized protein</fullName>
    </submittedName>
</protein>
<accession>A0A0D7AD20</accession>
<evidence type="ECO:0000313" key="2">
    <source>
        <dbReference type="Proteomes" id="UP000054144"/>
    </source>
</evidence>
<feature type="non-terminal residue" evidence="1">
    <location>
        <position position="414"/>
    </location>
</feature>
<dbReference type="PANTHER" id="PTHR15430">
    <property type="entry name" value="GLOMULIN"/>
    <property type="match status" value="1"/>
</dbReference>
<dbReference type="Proteomes" id="UP000054144">
    <property type="component" value="Unassembled WGS sequence"/>
</dbReference>
<sequence length="414" mass="45467">HASAKLAVMATQEHLERLAHGLHDSTDGDRPVPSQVQMCIDIYALALPRLTLRRKSISETIQPLLSEISALLGLISNDCNRSDGREILCHISQLARAALKWCTDAGTHPKEIGTVKNILKTCLDSTLVSLAHCICAALSSRTFKTCFPRLGSVTSPEEGWQEGEGAMNELLETYSLLDITTEKFADRTSIAGMIMLAHAPSERLSLSTLIPLLLPFLQTACSQNFAVDEALALTMKTLTRASTSPGCTLTEEHLFSLVTQLATLSSAHQNANVRFQAYRTLALLLNMAPSPIRFQIVRELIADTTLPPMQVAAVALLKEALAATNPPDIFWSPAFMQTFGPLLFRPISLSAAANSIVDFTSSYEGKYVIEVLNLYYVLLLRDASNKTGLRDKDNMKNVDRVMLAPLRAQMTRWI</sequence>
<dbReference type="Pfam" id="PF08568">
    <property type="entry name" value="Kinetochor_Ybp2"/>
    <property type="match status" value="1"/>
</dbReference>
<dbReference type="InterPro" id="IPR016024">
    <property type="entry name" value="ARM-type_fold"/>
</dbReference>
<keyword evidence="2" id="KW-1185">Reference proteome</keyword>
<name>A0A0D7AD20_9AGAR</name>
<reference evidence="1 2" key="1">
    <citation type="journal article" date="2015" name="Fungal Genet. Biol.">
        <title>Evolution of novel wood decay mechanisms in Agaricales revealed by the genome sequences of Fistulina hepatica and Cylindrobasidium torrendii.</title>
        <authorList>
            <person name="Floudas D."/>
            <person name="Held B.W."/>
            <person name="Riley R."/>
            <person name="Nagy L.G."/>
            <person name="Koehler G."/>
            <person name="Ransdell A.S."/>
            <person name="Younus H."/>
            <person name="Chow J."/>
            <person name="Chiniquy J."/>
            <person name="Lipzen A."/>
            <person name="Tritt A."/>
            <person name="Sun H."/>
            <person name="Haridas S."/>
            <person name="LaButti K."/>
            <person name="Ohm R.A."/>
            <person name="Kues U."/>
            <person name="Blanchette R.A."/>
            <person name="Grigoriev I.V."/>
            <person name="Minto R.E."/>
            <person name="Hibbett D.S."/>
        </authorList>
    </citation>
    <scope>NUCLEOTIDE SEQUENCE [LARGE SCALE GENOMIC DNA]</scope>
    <source>
        <strain evidence="1 2">ATCC 64428</strain>
    </source>
</reference>
<dbReference type="GO" id="GO:0055105">
    <property type="term" value="F:ubiquitin-protein transferase inhibitor activity"/>
    <property type="evidence" value="ECO:0007669"/>
    <property type="project" value="TreeGrafter"/>
</dbReference>